<dbReference type="InterPro" id="IPR013783">
    <property type="entry name" value="Ig-like_fold"/>
</dbReference>
<reference evidence="2" key="1">
    <citation type="submission" date="2025-08" db="UniProtKB">
        <authorList>
            <consortium name="Ensembl"/>
        </authorList>
    </citation>
    <scope>IDENTIFICATION</scope>
</reference>
<accession>A0A3Q2UJF5</accession>
<keyword evidence="3" id="KW-1185">Reference proteome</keyword>
<dbReference type="GeneTree" id="ENSGT00980000198783"/>
<evidence type="ECO:0000313" key="2">
    <source>
        <dbReference type="Ensembl" id="ENSFHEP00000030825.1"/>
    </source>
</evidence>
<dbReference type="Proteomes" id="UP000265000">
    <property type="component" value="Unplaced"/>
</dbReference>
<dbReference type="Pfam" id="PF07686">
    <property type="entry name" value="V-set"/>
    <property type="match status" value="1"/>
</dbReference>
<dbReference type="GO" id="GO:0042110">
    <property type="term" value="P:T cell activation"/>
    <property type="evidence" value="ECO:0007669"/>
    <property type="project" value="TreeGrafter"/>
</dbReference>
<dbReference type="GO" id="GO:0035723">
    <property type="term" value="P:interleukin-15-mediated signaling pathway"/>
    <property type="evidence" value="ECO:0007669"/>
    <property type="project" value="TreeGrafter"/>
</dbReference>
<protein>
    <submittedName>
        <fullName evidence="2">Diverse immunoglobulin domain-containing protein 1.1</fullName>
    </submittedName>
</protein>
<dbReference type="InterPro" id="IPR003599">
    <property type="entry name" value="Ig_sub"/>
</dbReference>
<dbReference type="PANTHER" id="PTHR11422:SF5">
    <property type="entry name" value="DIVERSE IMMUNOGLOBULIN DOMAIN-CONTAINING PROTEIN 1.1 ISOFORM X1-RELATED"/>
    <property type="match status" value="1"/>
</dbReference>
<evidence type="ECO:0000313" key="3">
    <source>
        <dbReference type="Proteomes" id="UP000265000"/>
    </source>
</evidence>
<dbReference type="SUPFAM" id="SSF48726">
    <property type="entry name" value="Immunoglobulin"/>
    <property type="match status" value="1"/>
</dbReference>
<reference evidence="2" key="2">
    <citation type="submission" date="2025-09" db="UniProtKB">
        <authorList>
            <consortium name="Ensembl"/>
        </authorList>
    </citation>
    <scope>IDENTIFICATION</scope>
</reference>
<feature type="domain" description="Ig-like" evidence="1">
    <location>
        <begin position="1"/>
        <end position="85"/>
    </location>
</feature>
<dbReference type="GO" id="GO:0042289">
    <property type="term" value="F:MHC class II protein binding"/>
    <property type="evidence" value="ECO:0007669"/>
    <property type="project" value="TreeGrafter"/>
</dbReference>
<dbReference type="STRING" id="8078.ENSFHEP00000030825"/>
<dbReference type="GO" id="GO:0045121">
    <property type="term" value="C:membrane raft"/>
    <property type="evidence" value="ECO:0007669"/>
    <property type="project" value="TreeGrafter"/>
</dbReference>
<dbReference type="Gene3D" id="2.60.40.10">
    <property type="entry name" value="Immunoglobulins"/>
    <property type="match status" value="1"/>
</dbReference>
<dbReference type="PROSITE" id="PS50835">
    <property type="entry name" value="IG_LIKE"/>
    <property type="match status" value="1"/>
</dbReference>
<dbReference type="GO" id="GO:0009897">
    <property type="term" value="C:external side of plasma membrane"/>
    <property type="evidence" value="ECO:0007669"/>
    <property type="project" value="TreeGrafter"/>
</dbReference>
<name>A0A3Q2UJF5_FUNHE</name>
<dbReference type="GO" id="GO:1990782">
    <property type="term" value="F:protein tyrosine kinase binding"/>
    <property type="evidence" value="ECO:0007669"/>
    <property type="project" value="TreeGrafter"/>
</dbReference>
<dbReference type="GO" id="GO:0070374">
    <property type="term" value="P:positive regulation of ERK1 and ERK2 cascade"/>
    <property type="evidence" value="ECO:0007669"/>
    <property type="project" value="TreeGrafter"/>
</dbReference>
<dbReference type="InterPro" id="IPR007110">
    <property type="entry name" value="Ig-like_dom"/>
</dbReference>
<dbReference type="SMART" id="SM00409">
    <property type="entry name" value="IG"/>
    <property type="match status" value="1"/>
</dbReference>
<dbReference type="InterPro" id="IPR036179">
    <property type="entry name" value="Ig-like_dom_sf"/>
</dbReference>
<sequence length="107" mass="11639">ETSVLTRAGDEVTLSCSTMIDGQQQCDGTTWLFTGSGNRAVVELVNLGQINQTVNTKADRLKLAANCSLVIKKVREEDVGRYDCQQWKGEDNGAHTLVHDSTVVLSV</sequence>
<dbReference type="InterPro" id="IPR013106">
    <property type="entry name" value="Ig_V-set"/>
</dbReference>
<dbReference type="Ensembl" id="ENSFHET00000022692.1">
    <property type="protein sequence ID" value="ENSFHEP00000030825.1"/>
    <property type="gene ID" value="ENSFHEG00000016364.1"/>
</dbReference>
<dbReference type="PANTHER" id="PTHR11422">
    <property type="entry name" value="T-CELL SURFACE GLYCOPROTEIN CD4"/>
    <property type="match status" value="1"/>
</dbReference>
<dbReference type="AlphaFoldDB" id="A0A3Q2UJF5"/>
<evidence type="ECO:0000259" key="1">
    <source>
        <dbReference type="PROSITE" id="PS50835"/>
    </source>
</evidence>
<proteinExistence type="predicted"/>
<organism evidence="2 3">
    <name type="scientific">Fundulus heteroclitus</name>
    <name type="common">Killifish</name>
    <name type="synonym">Mummichog</name>
    <dbReference type="NCBI Taxonomy" id="8078"/>
    <lineage>
        <taxon>Eukaryota</taxon>
        <taxon>Metazoa</taxon>
        <taxon>Chordata</taxon>
        <taxon>Craniata</taxon>
        <taxon>Vertebrata</taxon>
        <taxon>Euteleostomi</taxon>
        <taxon>Actinopterygii</taxon>
        <taxon>Neopterygii</taxon>
        <taxon>Teleostei</taxon>
        <taxon>Neoteleostei</taxon>
        <taxon>Acanthomorphata</taxon>
        <taxon>Ovalentaria</taxon>
        <taxon>Atherinomorphae</taxon>
        <taxon>Cyprinodontiformes</taxon>
        <taxon>Fundulidae</taxon>
        <taxon>Fundulus</taxon>
    </lineage>
</organism>